<proteinExistence type="inferred from homology"/>
<reference evidence="5 6" key="1">
    <citation type="journal article" date="2009" name="Stand. Genomic Sci.">
        <title>Complete genome sequence of Halorhabdus utahensis type strain (AX-2).</title>
        <authorList>
            <person name="Anderson I."/>
            <person name="Tindall B.J."/>
            <person name="Pomrenke H."/>
            <person name="Goker M."/>
            <person name="Lapidus A."/>
            <person name="Nolan M."/>
            <person name="Copeland A."/>
            <person name="Glavina Del Rio T."/>
            <person name="Chen F."/>
            <person name="Tice H."/>
            <person name="Cheng J.F."/>
            <person name="Lucas S."/>
            <person name="Chertkov O."/>
            <person name="Bruce D."/>
            <person name="Brettin T."/>
            <person name="Detter J.C."/>
            <person name="Han C."/>
            <person name="Goodwin L."/>
            <person name="Land M."/>
            <person name="Hauser L."/>
            <person name="Chang Y.J."/>
            <person name="Jeffries C.D."/>
            <person name="Pitluck S."/>
            <person name="Pati A."/>
            <person name="Mavromatis K."/>
            <person name="Ivanova N."/>
            <person name="Ovchinnikova G."/>
            <person name="Chen A."/>
            <person name="Palaniappan K."/>
            <person name="Chain P."/>
            <person name="Rohde M."/>
            <person name="Bristow J."/>
            <person name="Eisen J.A."/>
            <person name="Markowitz V."/>
            <person name="Hugenholtz P."/>
            <person name="Kyrpides N.C."/>
            <person name="Klenk H.P."/>
        </authorList>
    </citation>
    <scope>NUCLEOTIDE SEQUENCE [LARGE SCALE GENOMIC DNA]</scope>
    <source>
        <strain evidence="6">DSM 12940 / JCM 11049 / AX-2</strain>
    </source>
</reference>
<dbReference type="GeneID" id="8384080"/>
<protein>
    <recommendedName>
        <fullName evidence="3">Phosphoesterase</fullName>
        <ecNumber evidence="3">3.1.4.-</ecNumber>
    </recommendedName>
</protein>
<dbReference type="InterPro" id="IPR011152">
    <property type="entry name" value="Pesterase_MJ0912"/>
</dbReference>
<dbReference type="Pfam" id="PF12850">
    <property type="entry name" value="Metallophos_2"/>
    <property type="match status" value="1"/>
</dbReference>
<dbReference type="PIRSF" id="PIRSF000883">
    <property type="entry name" value="Pesterase_MJ0912"/>
    <property type="match status" value="1"/>
</dbReference>
<evidence type="ECO:0000313" key="5">
    <source>
        <dbReference type="EMBL" id="ACV11965.1"/>
    </source>
</evidence>
<dbReference type="GO" id="GO:0005737">
    <property type="term" value="C:cytoplasm"/>
    <property type="evidence" value="ECO:0007669"/>
    <property type="project" value="TreeGrafter"/>
</dbReference>
<dbReference type="SUPFAM" id="SSF56300">
    <property type="entry name" value="Metallo-dependent phosphatases"/>
    <property type="match status" value="1"/>
</dbReference>
<dbReference type="InterPro" id="IPR024654">
    <property type="entry name" value="Calcineurin-like_PHP_lpxH"/>
</dbReference>
<evidence type="ECO:0000256" key="3">
    <source>
        <dbReference type="RuleBase" id="RU362039"/>
    </source>
</evidence>
<evidence type="ECO:0000256" key="2">
    <source>
        <dbReference type="ARBA" id="ARBA00022801"/>
    </source>
</evidence>
<dbReference type="Gene3D" id="3.60.21.10">
    <property type="match status" value="1"/>
</dbReference>
<comment type="cofactor">
    <cofactor evidence="3">
        <name>a divalent metal cation</name>
        <dbReference type="ChEBI" id="CHEBI:60240"/>
    </cofactor>
</comment>
<dbReference type="GO" id="GO:0046872">
    <property type="term" value="F:metal ion binding"/>
    <property type="evidence" value="ECO:0007669"/>
    <property type="project" value="UniProtKB-KW"/>
</dbReference>
<gene>
    <name evidence="5" type="ordered locus">Huta_1793</name>
</gene>
<dbReference type="PANTHER" id="PTHR42850:SF2">
    <property type="entry name" value="BLL5683 PROTEIN"/>
    <property type="match status" value="1"/>
</dbReference>
<evidence type="ECO:0000256" key="1">
    <source>
        <dbReference type="ARBA" id="ARBA00022723"/>
    </source>
</evidence>
<dbReference type="GO" id="GO:0016791">
    <property type="term" value="F:phosphatase activity"/>
    <property type="evidence" value="ECO:0007669"/>
    <property type="project" value="TreeGrafter"/>
</dbReference>
<dbReference type="OrthoDB" id="9937at2157"/>
<dbReference type="RefSeq" id="WP_015789537.1">
    <property type="nucleotide sequence ID" value="NC_013158.1"/>
</dbReference>
<name>C7NRM9_HALUD</name>
<evidence type="ECO:0000313" key="6">
    <source>
        <dbReference type="Proteomes" id="UP000002071"/>
    </source>
</evidence>
<dbReference type="AlphaFoldDB" id="C7NRM9"/>
<dbReference type="HOGENOM" id="CLU_074761_1_1_2"/>
<dbReference type="Proteomes" id="UP000002071">
    <property type="component" value="Chromosome"/>
</dbReference>
<dbReference type="EC" id="3.1.4.-" evidence="3"/>
<dbReference type="PANTHER" id="PTHR42850">
    <property type="entry name" value="METALLOPHOSPHOESTERASE"/>
    <property type="match status" value="1"/>
</dbReference>
<dbReference type="eggNOG" id="arCOG01143">
    <property type="taxonomic scope" value="Archaea"/>
</dbReference>
<evidence type="ECO:0000259" key="4">
    <source>
        <dbReference type="Pfam" id="PF12850"/>
    </source>
</evidence>
<accession>C7NRM9</accession>
<dbReference type="STRING" id="519442.Huta_1793"/>
<dbReference type="EMBL" id="CP001687">
    <property type="protein sequence ID" value="ACV11965.1"/>
    <property type="molecule type" value="Genomic_DNA"/>
</dbReference>
<keyword evidence="6" id="KW-1185">Reference proteome</keyword>
<feature type="domain" description="Calcineurin-like phosphoesterase" evidence="4">
    <location>
        <begin position="1"/>
        <end position="183"/>
    </location>
</feature>
<dbReference type="NCBIfam" id="TIGR00040">
    <property type="entry name" value="yfcE"/>
    <property type="match status" value="1"/>
</dbReference>
<keyword evidence="2" id="KW-0378">Hydrolase</keyword>
<comment type="similarity">
    <text evidence="3">Belongs to the metallophosphoesterase superfamily. YfcE family.</text>
</comment>
<dbReference type="KEGG" id="hut:Huta_1793"/>
<sequence length="219" mass="23664">MRIAVIADVHANKVALEAVAGDMPDVDGVICAGDVVGYNPWPEFCVDWVQEHDVPTVLGNHDRAVATAEYSGFNDMAAAGVEHARDHLSAAHREWLGQLPTERTLFDGRVKVVHGHPDDPDHYTHPSEFSPGLLGDEDVLVLGHTHVQSHEKYGDGIVLNPGSVGQPRDGDPGAAYALVDLDAMTVEQRRVRYDVGAVMDAVDEAGLPRRVGTRLSRGQ</sequence>
<dbReference type="InterPro" id="IPR029052">
    <property type="entry name" value="Metallo-depent_PP-like"/>
</dbReference>
<dbReference type="InterPro" id="IPR050126">
    <property type="entry name" value="Ap4A_hydrolase"/>
</dbReference>
<organism evidence="5 6">
    <name type="scientific">Halorhabdus utahensis (strain DSM 12940 / JCM 11049 / AX-2)</name>
    <dbReference type="NCBI Taxonomy" id="519442"/>
    <lineage>
        <taxon>Archaea</taxon>
        <taxon>Methanobacteriati</taxon>
        <taxon>Methanobacteriota</taxon>
        <taxon>Stenosarchaea group</taxon>
        <taxon>Halobacteria</taxon>
        <taxon>Halobacteriales</taxon>
        <taxon>Haloarculaceae</taxon>
        <taxon>Halorhabdus</taxon>
    </lineage>
</organism>
<keyword evidence="1 3" id="KW-0479">Metal-binding</keyword>
<dbReference type="PROSITE" id="PS01269">
    <property type="entry name" value="UPF0025"/>
    <property type="match status" value="1"/>
</dbReference>
<dbReference type="InterPro" id="IPR020935">
    <property type="entry name" value="PdiEstase_YfcE_CS"/>
</dbReference>
<dbReference type="InterPro" id="IPR000979">
    <property type="entry name" value="Phosphodiesterase_MJ0936/Vps29"/>
</dbReference>